<keyword evidence="1" id="KW-0472">Membrane</keyword>
<gene>
    <name evidence="3" type="ORF">EC912_1085</name>
</gene>
<organism evidence="3 4">
    <name type="scientific">Luteibacter rhizovicinus</name>
    <dbReference type="NCBI Taxonomy" id="242606"/>
    <lineage>
        <taxon>Bacteria</taxon>
        <taxon>Pseudomonadati</taxon>
        <taxon>Pseudomonadota</taxon>
        <taxon>Gammaproteobacteria</taxon>
        <taxon>Lysobacterales</taxon>
        <taxon>Rhodanobacteraceae</taxon>
        <taxon>Luteibacter</taxon>
    </lineage>
</organism>
<dbReference type="Proteomes" id="UP000295645">
    <property type="component" value="Unassembled WGS sequence"/>
</dbReference>
<dbReference type="Pfam" id="PF05134">
    <property type="entry name" value="T2SSL"/>
    <property type="match status" value="1"/>
</dbReference>
<keyword evidence="1" id="KW-0812">Transmembrane</keyword>
<evidence type="ECO:0000313" key="3">
    <source>
        <dbReference type="EMBL" id="TCV92014.1"/>
    </source>
</evidence>
<feature type="transmembrane region" description="Helical" evidence="1">
    <location>
        <begin position="223"/>
        <end position="242"/>
    </location>
</feature>
<dbReference type="PANTHER" id="PTHR40278:SF1">
    <property type="entry name" value="DNA UTILIZATION PROTEIN HOFN"/>
    <property type="match status" value="1"/>
</dbReference>
<dbReference type="AlphaFoldDB" id="A0A4R3YLS9"/>
<dbReference type="Pfam" id="PF05137">
    <property type="entry name" value="PilN"/>
    <property type="match status" value="1"/>
</dbReference>
<reference evidence="3 4" key="1">
    <citation type="submission" date="2019-03" db="EMBL/GenBank/DDBJ databases">
        <title>Above-ground endophytic microbial communities from plants in different locations in the United States.</title>
        <authorList>
            <person name="Frank C."/>
        </authorList>
    </citation>
    <scope>NUCLEOTIDE SEQUENCE [LARGE SCALE GENOMIC DNA]</scope>
    <source>
        <strain evidence="3 4">LP_13_YM</strain>
    </source>
</reference>
<accession>A0A4R3YLS9</accession>
<dbReference type="EMBL" id="SMCS01000008">
    <property type="protein sequence ID" value="TCV92014.1"/>
    <property type="molecule type" value="Genomic_DNA"/>
</dbReference>
<dbReference type="InterPro" id="IPR052534">
    <property type="entry name" value="Extracell_DNA_Util/SecSys_Comp"/>
</dbReference>
<sequence length="382" mass="42205">MTAMQDAIGVPLERLRRVWRTSPLPPFFAWWGGELHKLLPSRVRSLLDGGAHWFLLERDDHGWSLRRAGETDALVRVADDDADALQTRSLIDAMAGVDPADRYVALCLPFSDVLRRRLVLPLAARDNLRQVVGYDVDRQTPFRSEDVHFGVRELTGPAPEGRFVAELAAVPRTRLDPLLDRLQALGIPLDRVDVVDGAVRAGVDLLPPGRATRRVNARGRTNMALAVACVLLIFACMAGWLHNRESALDAMRDQVESMRGDAQRVAALRQRLTDSAGASGFLAQRKAEVPAVLPVLNELTHRLPDDTWLERFTLNASGQIGFQGQSPQAARLIDTLKGATYLGEPSFQGTIQTDPTSGKERFYMQARAHVAKPEVAHANEAR</sequence>
<protein>
    <submittedName>
        <fullName evidence="3">General secretion pathway protein L</fullName>
    </submittedName>
</protein>
<dbReference type="InterPro" id="IPR043129">
    <property type="entry name" value="ATPase_NBD"/>
</dbReference>
<dbReference type="Gene3D" id="3.30.420.380">
    <property type="match status" value="1"/>
</dbReference>
<keyword evidence="1" id="KW-1133">Transmembrane helix</keyword>
<feature type="domain" description="GspL cytoplasmic actin-ATPase-like" evidence="2">
    <location>
        <begin position="99"/>
        <end position="194"/>
    </location>
</feature>
<dbReference type="PANTHER" id="PTHR40278">
    <property type="entry name" value="DNA UTILIZATION PROTEIN HOFN"/>
    <property type="match status" value="1"/>
</dbReference>
<keyword evidence="4" id="KW-1185">Reference proteome</keyword>
<dbReference type="InterPro" id="IPR007813">
    <property type="entry name" value="PilN"/>
</dbReference>
<evidence type="ECO:0000256" key="1">
    <source>
        <dbReference type="SAM" id="Phobius"/>
    </source>
</evidence>
<evidence type="ECO:0000259" key="2">
    <source>
        <dbReference type="Pfam" id="PF05134"/>
    </source>
</evidence>
<proteinExistence type="predicted"/>
<evidence type="ECO:0000313" key="4">
    <source>
        <dbReference type="Proteomes" id="UP000295645"/>
    </source>
</evidence>
<dbReference type="SUPFAM" id="SSF53067">
    <property type="entry name" value="Actin-like ATPase domain"/>
    <property type="match status" value="1"/>
</dbReference>
<comment type="caution">
    <text evidence="3">The sequence shown here is derived from an EMBL/GenBank/DDBJ whole genome shotgun (WGS) entry which is preliminary data.</text>
</comment>
<name>A0A4R3YLS9_9GAMM</name>
<dbReference type="InterPro" id="IPR024230">
    <property type="entry name" value="GspL_cyto_dom"/>
</dbReference>
<dbReference type="OrthoDB" id="5621075at2"/>
<dbReference type="RefSeq" id="WP_132146079.1">
    <property type="nucleotide sequence ID" value="NZ_SMCS01000008.1"/>
</dbReference>